<dbReference type="EMBL" id="NHSJ01000096">
    <property type="protein sequence ID" value="PPQ29237.1"/>
    <property type="molecule type" value="Genomic_DNA"/>
</dbReference>
<dbReference type="PANTHER" id="PTHR23150:SF36">
    <property type="entry name" value="HERCYNINE OXYGENASE"/>
    <property type="match status" value="1"/>
</dbReference>
<feature type="domain" description="Sulfatase-modifying factor enzyme-like" evidence="4">
    <location>
        <begin position="170"/>
        <end position="302"/>
    </location>
</feature>
<dbReference type="Pfam" id="PF03781">
    <property type="entry name" value="FGE-sulfatase"/>
    <property type="match status" value="2"/>
</dbReference>
<evidence type="ECO:0000256" key="2">
    <source>
        <dbReference type="ARBA" id="ARBA00023004"/>
    </source>
</evidence>
<comment type="caution">
    <text evidence="6">The sequence shown here is derived from an EMBL/GenBank/DDBJ whole genome shotgun (WGS) entry which is preliminary data.</text>
</comment>
<dbReference type="Pfam" id="PF12867">
    <property type="entry name" value="DinB_2"/>
    <property type="match status" value="1"/>
</dbReference>
<feature type="non-terminal residue" evidence="6">
    <location>
        <position position="380"/>
    </location>
</feature>
<keyword evidence="7" id="KW-1185">Reference proteome</keyword>
<sequence length="380" mass="42846">MKFHAVRAMSRRLAAPLSDADATVQSMPDASPAKWHLAHTSWFFEAMVLEPFAPSYTPFDAGYAFLFNSYYEALGARHSRQRRGMITRPALEAICDYRDHVDRAIDRLCRDEPSERIDALIELGCHHEQQHQELLLTDILHLFAQNPLHPAYKDYAPDEGDGESAPLGFVRFAAGIGEIGAGDEGFAFDCERPRHRVIVSPYRLADRLATNAEWMEFISDGGYLQPLLWMSEGWAKCCGEQWTGPLYWEERDGEHWTMTLSGWRRVDPAAPVVHVSYFEADAFARWSRRRLPIEAEWELASQSRPVSGNLLESGRLAPAPAGRGGLRQMFGDVWEWTSSAFSPYPRFRPAQGAAGEYNGKFMCGQFVLRGGSCATPESHI</sequence>
<keyword evidence="2" id="KW-0408">Iron</keyword>
<dbReference type="InterPro" id="IPR017806">
    <property type="entry name" value="EgtB"/>
</dbReference>
<protein>
    <recommendedName>
        <fullName evidence="8">Ergothioneine biosynthesis protein EgtB</fullName>
    </recommendedName>
</protein>
<keyword evidence="1" id="KW-0560">Oxidoreductase</keyword>
<feature type="domain" description="Sulfatase-modifying factor enzyme-like" evidence="4">
    <location>
        <begin position="321"/>
        <end position="375"/>
    </location>
</feature>
<dbReference type="InterPro" id="IPR016187">
    <property type="entry name" value="CTDL_fold"/>
</dbReference>
<dbReference type="AlphaFoldDB" id="A0A2S6N3T4"/>
<dbReference type="SUPFAM" id="SSF56436">
    <property type="entry name" value="C-type lectin-like"/>
    <property type="match status" value="1"/>
</dbReference>
<evidence type="ECO:0008006" key="8">
    <source>
        <dbReference type="Google" id="ProtNLM"/>
    </source>
</evidence>
<dbReference type="Proteomes" id="UP000239089">
    <property type="component" value="Unassembled WGS sequence"/>
</dbReference>
<evidence type="ECO:0000259" key="5">
    <source>
        <dbReference type="Pfam" id="PF12867"/>
    </source>
</evidence>
<gene>
    <name evidence="6" type="ORF">CCR94_15590</name>
</gene>
<dbReference type="InterPro" id="IPR024775">
    <property type="entry name" value="DinB-like"/>
</dbReference>
<dbReference type="RefSeq" id="WP_104508780.1">
    <property type="nucleotide sequence ID" value="NZ_NHSJ01000096.1"/>
</dbReference>
<organism evidence="6 7">
    <name type="scientific">Rhodoblastus sphagnicola</name>
    <dbReference type="NCBI Taxonomy" id="333368"/>
    <lineage>
        <taxon>Bacteria</taxon>
        <taxon>Pseudomonadati</taxon>
        <taxon>Pseudomonadota</taxon>
        <taxon>Alphaproteobacteria</taxon>
        <taxon>Hyphomicrobiales</taxon>
        <taxon>Rhodoblastaceae</taxon>
        <taxon>Rhodoblastus</taxon>
    </lineage>
</organism>
<dbReference type="PANTHER" id="PTHR23150">
    <property type="entry name" value="SULFATASE MODIFYING FACTOR 1, 2"/>
    <property type="match status" value="1"/>
</dbReference>
<reference evidence="6 7" key="1">
    <citation type="journal article" date="2018" name="Arch. Microbiol.">
        <title>New insights into the metabolic potential of the phototrophic purple bacterium Rhodopila globiformis DSM 161(T) from its draft genome sequence and evidence for a vanadium-dependent nitrogenase.</title>
        <authorList>
            <person name="Imhoff J.F."/>
            <person name="Rahn T."/>
            <person name="Kunzel S."/>
            <person name="Neulinger S.C."/>
        </authorList>
    </citation>
    <scope>NUCLEOTIDE SEQUENCE [LARGE SCALE GENOMIC DNA]</scope>
    <source>
        <strain evidence="6 7">DSM 16996</strain>
    </source>
</reference>
<evidence type="ECO:0000256" key="1">
    <source>
        <dbReference type="ARBA" id="ARBA00023002"/>
    </source>
</evidence>
<dbReference type="OrthoDB" id="9768004at2"/>
<dbReference type="NCBIfam" id="TIGR03440">
    <property type="entry name" value="egtB_TIGR03440"/>
    <property type="match status" value="1"/>
</dbReference>
<dbReference type="InterPro" id="IPR051043">
    <property type="entry name" value="Sulfatase_Mod_Factor_Kinase"/>
</dbReference>
<dbReference type="GO" id="GO:0052699">
    <property type="term" value="P:ergothioneine biosynthetic process"/>
    <property type="evidence" value="ECO:0007669"/>
    <property type="project" value="InterPro"/>
</dbReference>
<evidence type="ECO:0000259" key="4">
    <source>
        <dbReference type="Pfam" id="PF03781"/>
    </source>
</evidence>
<feature type="domain" description="DinB-like" evidence="5">
    <location>
        <begin position="3"/>
        <end position="133"/>
    </location>
</feature>
<evidence type="ECO:0000256" key="3">
    <source>
        <dbReference type="ARBA" id="ARBA00037882"/>
    </source>
</evidence>
<evidence type="ECO:0000313" key="6">
    <source>
        <dbReference type="EMBL" id="PPQ29237.1"/>
    </source>
</evidence>
<name>A0A2S6N3T4_9HYPH</name>
<dbReference type="Gene3D" id="3.90.1580.10">
    <property type="entry name" value="paralog of FGE (formylglycine-generating enzyme)"/>
    <property type="match status" value="1"/>
</dbReference>
<dbReference type="InterPro" id="IPR005532">
    <property type="entry name" value="SUMF_dom"/>
</dbReference>
<proteinExistence type="predicted"/>
<comment type="pathway">
    <text evidence="3">Amino-acid biosynthesis; ergothioneine biosynthesis.</text>
</comment>
<dbReference type="InterPro" id="IPR042095">
    <property type="entry name" value="SUMF_sf"/>
</dbReference>
<accession>A0A2S6N3T4</accession>
<evidence type="ECO:0000313" key="7">
    <source>
        <dbReference type="Proteomes" id="UP000239089"/>
    </source>
</evidence>